<name>M7NER4_9BACL</name>
<evidence type="ECO:0000313" key="2">
    <source>
        <dbReference type="Proteomes" id="UP000011919"/>
    </source>
</evidence>
<organism evidence="1 2">
    <name type="scientific">Bhargavaea cecembensis DSE10</name>
    <dbReference type="NCBI Taxonomy" id="1235279"/>
    <lineage>
        <taxon>Bacteria</taxon>
        <taxon>Bacillati</taxon>
        <taxon>Bacillota</taxon>
        <taxon>Bacilli</taxon>
        <taxon>Bacillales</taxon>
        <taxon>Caryophanaceae</taxon>
        <taxon>Bhargavaea</taxon>
    </lineage>
</organism>
<dbReference type="EMBL" id="AOFT01000003">
    <property type="protein sequence ID" value="EMR07058.1"/>
    <property type="molecule type" value="Genomic_DNA"/>
</dbReference>
<keyword evidence="2" id="KW-1185">Reference proteome</keyword>
<gene>
    <name evidence="1" type="ORF">C772_00703</name>
</gene>
<accession>M7NER4</accession>
<protein>
    <submittedName>
        <fullName evidence="1">Uncharacterized protein</fullName>
    </submittedName>
</protein>
<comment type="caution">
    <text evidence="1">The sequence shown here is derived from an EMBL/GenBank/DDBJ whole genome shotgun (WGS) entry which is preliminary data.</text>
</comment>
<sequence>MGFYVRSPTIKSAHRLLCAVVAILCALHRMLCSLRFSHTKKARHGSALHNHILFPFEYPQRFAVECRDVVRLAARDELVLADNDFGVFKVRTGVLHVLCD</sequence>
<dbReference type="AlphaFoldDB" id="M7NER4"/>
<reference evidence="1 2" key="1">
    <citation type="journal article" date="2013" name="Genome Announc.">
        <title>Draft Genome Sequence of Bhargavaea cecembensis Strain DSE10T, Isolated from a Deep-Sea Sediment Sample Collected at a Depth of 5,904 m from the Chagos-Laccadive Ridge System in the Indian Ocean.</title>
        <authorList>
            <person name="Shivaji S."/>
            <person name="Ara S."/>
            <person name="Begum Z."/>
            <person name="Ruth M."/>
            <person name="Singh A."/>
            <person name="Kumar Pinnaka A."/>
        </authorList>
    </citation>
    <scope>NUCLEOTIDE SEQUENCE [LARGE SCALE GENOMIC DNA]</scope>
    <source>
        <strain evidence="1 2">DSE10</strain>
    </source>
</reference>
<evidence type="ECO:0000313" key="1">
    <source>
        <dbReference type="EMBL" id="EMR07058.1"/>
    </source>
</evidence>
<proteinExistence type="predicted"/>
<dbReference type="STRING" id="1235279.C772_00703"/>
<dbReference type="Proteomes" id="UP000011919">
    <property type="component" value="Unassembled WGS sequence"/>
</dbReference>